<protein>
    <submittedName>
        <fullName evidence="2">Uncharacterized protein</fullName>
    </submittedName>
</protein>
<dbReference type="Proteomes" id="UP000076871">
    <property type="component" value="Unassembled WGS sequence"/>
</dbReference>
<accession>A0A165C4G5</accession>
<dbReference type="AlphaFoldDB" id="A0A165C4G5"/>
<keyword evidence="3" id="KW-1185">Reference proteome</keyword>
<organism evidence="2 3">
    <name type="scientific">Laetiporus sulphureus 93-53</name>
    <dbReference type="NCBI Taxonomy" id="1314785"/>
    <lineage>
        <taxon>Eukaryota</taxon>
        <taxon>Fungi</taxon>
        <taxon>Dikarya</taxon>
        <taxon>Basidiomycota</taxon>
        <taxon>Agaricomycotina</taxon>
        <taxon>Agaricomycetes</taxon>
        <taxon>Polyporales</taxon>
        <taxon>Laetiporus</taxon>
    </lineage>
</organism>
<feature type="compositionally biased region" description="Basic and acidic residues" evidence="1">
    <location>
        <begin position="49"/>
        <end position="76"/>
    </location>
</feature>
<proteinExistence type="predicted"/>
<reference evidence="2 3" key="1">
    <citation type="journal article" date="2016" name="Mol. Biol. Evol.">
        <title>Comparative Genomics of Early-Diverging Mushroom-Forming Fungi Provides Insights into the Origins of Lignocellulose Decay Capabilities.</title>
        <authorList>
            <person name="Nagy L.G."/>
            <person name="Riley R."/>
            <person name="Tritt A."/>
            <person name="Adam C."/>
            <person name="Daum C."/>
            <person name="Floudas D."/>
            <person name="Sun H."/>
            <person name="Yadav J.S."/>
            <person name="Pangilinan J."/>
            <person name="Larsson K.H."/>
            <person name="Matsuura K."/>
            <person name="Barry K."/>
            <person name="Labutti K."/>
            <person name="Kuo R."/>
            <person name="Ohm R.A."/>
            <person name="Bhattacharya S.S."/>
            <person name="Shirouzu T."/>
            <person name="Yoshinaga Y."/>
            <person name="Martin F.M."/>
            <person name="Grigoriev I.V."/>
            <person name="Hibbett D.S."/>
        </authorList>
    </citation>
    <scope>NUCLEOTIDE SEQUENCE [LARGE SCALE GENOMIC DNA]</scope>
    <source>
        <strain evidence="2 3">93-53</strain>
    </source>
</reference>
<dbReference type="InParanoid" id="A0A165C4G5"/>
<name>A0A165C4G5_9APHY</name>
<evidence type="ECO:0000313" key="2">
    <source>
        <dbReference type="EMBL" id="KZT02189.1"/>
    </source>
</evidence>
<dbReference type="RefSeq" id="XP_040759929.1">
    <property type="nucleotide sequence ID" value="XM_040913209.1"/>
</dbReference>
<dbReference type="EMBL" id="KV427655">
    <property type="protein sequence ID" value="KZT02189.1"/>
    <property type="molecule type" value="Genomic_DNA"/>
</dbReference>
<evidence type="ECO:0000313" key="3">
    <source>
        <dbReference type="Proteomes" id="UP000076871"/>
    </source>
</evidence>
<sequence length="219" mass="24221">MTSVNGKQIAGGANHHHHQQPEVHAAGCGGHTASASNARVADQDAQNIHAHEQGREQGQEHGHGEPSEPPVHDEDRERELHWRVALVNLQSEIQVFRRARTDGNRERMEEAEDNIPVFIRAAADCHPDPRVRAKMYRDAAEWERATVEEREQLAHPLLYGIGLCLEAPLVVGGSLLHGAAVALGDVGKEIVEAPQHLWRSISARKAHDHKPSPQSRHTI</sequence>
<dbReference type="GeneID" id="63830237"/>
<gene>
    <name evidence="2" type="ORF">LAESUDRAFT_763126</name>
</gene>
<evidence type="ECO:0000256" key="1">
    <source>
        <dbReference type="SAM" id="MobiDB-lite"/>
    </source>
</evidence>
<dbReference type="OrthoDB" id="2755641at2759"/>
<feature type="region of interest" description="Disordered" evidence="1">
    <location>
        <begin position="1"/>
        <end position="76"/>
    </location>
</feature>